<evidence type="ECO:0000313" key="2">
    <source>
        <dbReference type="Proteomes" id="UP000030140"/>
    </source>
</evidence>
<dbReference type="Proteomes" id="UP000030140">
    <property type="component" value="Unassembled WGS sequence"/>
</dbReference>
<reference evidence="1 2" key="1">
    <citation type="submission" date="2014-10" db="EMBL/GenBank/DDBJ databases">
        <title>Draft genome sequence of the proteorhodopsin-containing marine bacterium Dokdonia donghaensis.</title>
        <authorList>
            <person name="Gomez-Consarnau L."/>
            <person name="Gonzalez J.M."/>
            <person name="Riedel T."/>
            <person name="Jaenicke S."/>
            <person name="Wagner-Doebler I."/>
            <person name="Fuhrman J.A."/>
        </authorList>
    </citation>
    <scope>NUCLEOTIDE SEQUENCE [LARGE SCALE GENOMIC DNA]</scope>
    <source>
        <strain evidence="1 2">DSW-1</strain>
    </source>
</reference>
<sequence length="68" mass="8585">MHKSNTIVRTKTTNGNNRNIDEMYYDIEFMTFVNYLSKKHGYTYQDYKFELYPYKWYDLRWIYQIPAY</sequence>
<proteinExistence type="predicted"/>
<protein>
    <submittedName>
        <fullName evidence="1">Uncharacterized protein</fullName>
    </submittedName>
</protein>
<gene>
    <name evidence="1" type="ORF">NV36_01990</name>
</gene>
<keyword evidence="2" id="KW-1185">Reference proteome</keyword>
<evidence type="ECO:0000313" key="1">
    <source>
        <dbReference type="EMBL" id="KGO05737.1"/>
    </source>
</evidence>
<dbReference type="KEGG" id="ddo:I597_2136"/>
<dbReference type="EMBL" id="JSAQ01000001">
    <property type="protein sequence ID" value="KGO05737.1"/>
    <property type="molecule type" value="Genomic_DNA"/>
</dbReference>
<dbReference type="AlphaFoldDB" id="A0A0A2GR76"/>
<organism evidence="1 2">
    <name type="scientific">Dokdonia donghaensis DSW-1</name>
    <dbReference type="NCBI Taxonomy" id="1300343"/>
    <lineage>
        <taxon>Bacteria</taxon>
        <taxon>Pseudomonadati</taxon>
        <taxon>Bacteroidota</taxon>
        <taxon>Flavobacteriia</taxon>
        <taxon>Flavobacteriales</taxon>
        <taxon>Flavobacteriaceae</taxon>
        <taxon>Dokdonia</taxon>
    </lineage>
</organism>
<name>A0A0A2GR76_9FLAO</name>
<dbReference type="PATRIC" id="fig|1300343.5.peg.2152"/>
<comment type="caution">
    <text evidence="1">The sequence shown here is derived from an EMBL/GenBank/DDBJ whole genome shotgun (WGS) entry which is preliminary data.</text>
</comment>
<accession>A0A0A2GR76</accession>